<organism evidence="2 3">
    <name type="scientific">Phocaeicola salanitronis (strain DSM 18170 / JCM 13657 / CCUG 60908 / BL78)</name>
    <name type="common">Bacteroides salanitronis</name>
    <dbReference type="NCBI Taxonomy" id="667015"/>
    <lineage>
        <taxon>Bacteria</taxon>
        <taxon>Pseudomonadati</taxon>
        <taxon>Bacteroidota</taxon>
        <taxon>Bacteroidia</taxon>
        <taxon>Bacteroidales</taxon>
        <taxon>Bacteroidaceae</taxon>
        <taxon>Phocaeicola</taxon>
    </lineage>
</organism>
<keyword evidence="3" id="KW-1185">Reference proteome</keyword>
<dbReference type="Proteomes" id="UP000007486">
    <property type="component" value="Chromosome"/>
</dbReference>
<accession>F0R4F7</accession>
<sequence length="373" mass="44712">MYTTYGTGFGKFSQTYHIGTRKYGHKPGHQKQEEKKTPSSRKPHGFLNTRIPSIAPDLYVENDRDVTVNVTTKENLDFLYRSAMKYAQLLDVELPYHPTGRTSIREKICLLYNALDSIVSHHVNLELVGDRLQFCIYHFHEWPDYTLFLIPIDFTERLKGEIKRITLEFIRRFIKYHRMMDITDTPYFEMSESYIDCVDFEQLDNEEKKDLYRKEKLFRSYEKGRIHRKLCRMYTKAFCRNLEEHIRNCNPSNAKERKLLELINEGMSLISNDSPHIMNYDYDFASEREKDFEPPPLNYQILLVYSITDMVTKDVESCFSADCQETYNQTPVSFIFITPETEELFKPNNYPERFEKWFEKWFEKFVEHVTYNL</sequence>
<dbReference type="STRING" id="667015.Bacsa_3250"/>
<evidence type="ECO:0000313" key="3">
    <source>
        <dbReference type="Proteomes" id="UP000007486"/>
    </source>
</evidence>
<dbReference type="eggNOG" id="ENOG5033QMB">
    <property type="taxonomic scope" value="Bacteria"/>
</dbReference>
<dbReference type="HOGENOM" id="CLU_749366_0_0_10"/>
<feature type="region of interest" description="Disordered" evidence="1">
    <location>
        <begin position="20"/>
        <end position="46"/>
    </location>
</feature>
<dbReference type="EMBL" id="CP002530">
    <property type="protein sequence ID" value="ADY37777.1"/>
    <property type="molecule type" value="Genomic_DNA"/>
</dbReference>
<feature type="compositionally biased region" description="Basic residues" evidence="1">
    <location>
        <begin position="20"/>
        <end position="29"/>
    </location>
</feature>
<gene>
    <name evidence="2" type="ordered locus">Bacsa_3250</name>
</gene>
<evidence type="ECO:0000256" key="1">
    <source>
        <dbReference type="SAM" id="MobiDB-lite"/>
    </source>
</evidence>
<dbReference type="KEGG" id="bsa:Bacsa_3250"/>
<evidence type="ECO:0000313" key="2">
    <source>
        <dbReference type="EMBL" id="ADY37777.1"/>
    </source>
</evidence>
<reference evidence="2 3" key="1">
    <citation type="journal article" date="2011" name="Stand. Genomic Sci.">
        <title>Complete genome sequence of Bacteroides salanitronis type strain (BL78).</title>
        <authorList>
            <person name="Gronow S."/>
            <person name="Held B."/>
            <person name="Lucas S."/>
            <person name="Lapidus A."/>
            <person name="Del Rio T.G."/>
            <person name="Nolan M."/>
            <person name="Tice H."/>
            <person name="Deshpande S."/>
            <person name="Cheng J.F."/>
            <person name="Pitluck S."/>
            <person name="Liolios K."/>
            <person name="Pagani I."/>
            <person name="Ivanova N."/>
            <person name="Mavromatis K."/>
            <person name="Pati A."/>
            <person name="Tapia R."/>
            <person name="Han C."/>
            <person name="Goodwin L."/>
            <person name="Chen A."/>
            <person name="Palaniappan K."/>
            <person name="Land M."/>
            <person name="Hauser L."/>
            <person name="Chang Y.J."/>
            <person name="Jeffries C.D."/>
            <person name="Brambilla E.M."/>
            <person name="Rohde M."/>
            <person name="Goker M."/>
            <person name="Detter J.C."/>
            <person name="Woyke T."/>
            <person name="Bristow J."/>
            <person name="Markowitz V."/>
            <person name="Hugenholtz P."/>
            <person name="Kyrpides N.C."/>
            <person name="Klenk H.P."/>
            <person name="Eisen J.A."/>
        </authorList>
    </citation>
    <scope>NUCLEOTIDE SEQUENCE [LARGE SCALE GENOMIC DNA]</scope>
    <source>
        <strain evidence="2 3">DSM 18170</strain>
    </source>
</reference>
<dbReference type="AlphaFoldDB" id="F0R4F7"/>
<protein>
    <submittedName>
        <fullName evidence="2">Uncharacterized protein</fullName>
    </submittedName>
</protein>
<dbReference type="OrthoDB" id="1032218at2"/>
<proteinExistence type="predicted"/>
<dbReference type="RefSeq" id="WP_013619138.1">
    <property type="nucleotide sequence ID" value="NC_015164.1"/>
</dbReference>
<name>F0R4F7_PHOSB</name>